<dbReference type="EMBL" id="JASOOE010000014">
    <property type="protein sequence ID" value="MDK7187762.1"/>
    <property type="molecule type" value="Genomic_DNA"/>
</dbReference>
<proteinExistence type="predicted"/>
<reference evidence="9" key="1">
    <citation type="submission" date="2023-05" db="EMBL/GenBank/DDBJ databases">
        <title>Cataloging the Phylogenetic Diversity of Human Bladder Bacteria.</title>
        <authorList>
            <person name="Du J."/>
        </authorList>
    </citation>
    <scope>NUCLEOTIDE SEQUENCE</scope>
    <source>
        <strain evidence="9">UMB1231</strain>
    </source>
</reference>
<dbReference type="RefSeq" id="WP_006908450.1">
    <property type="nucleotide sequence ID" value="NZ_CP138857.1"/>
</dbReference>
<dbReference type="Pfam" id="PF04024">
    <property type="entry name" value="PspC"/>
    <property type="match status" value="1"/>
</dbReference>
<feature type="region of interest" description="Disordered" evidence="6">
    <location>
        <begin position="76"/>
        <end position="95"/>
    </location>
</feature>
<organism evidence="9 10">
    <name type="scientific">Facklamia hominis</name>
    <dbReference type="NCBI Taxonomy" id="178214"/>
    <lineage>
        <taxon>Bacteria</taxon>
        <taxon>Bacillati</taxon>
        <taxon>Bacillota</taxon>
        <taxon>Bacilli</taxon>
        <taxon>Lactobacillales</taxon>
        <taxon>Aerococcaceae</taxon>
        <taxon>Facklamia</taxon>
    </lineage>
</organism>
<evidence type="ECO:0000259" key="8">
    <source>
        <dbReference type="Pfam" id="PF04024"/>
    </source>
</evidence>
<accession>A0AAJ1Q4Z5</accession>
<dbReference type="GO" id="GO:0005886">
    <property type="term" value="C:plasma membrane"/>
    <property type="evidence" value="ECO:0007669"/>
    <property type="project" value="UniProtKB-SubCell"/>
</dbReference>
<evidence type="ECO:0000256" key="2">
    <source>
        <dbReference type="ARBA" id="ARBA00022475"/>
    </source>
</evidence>
<dbReference type="PANTHER" id="PTHR33885">
    <property type="entry name" value="PHAGE SHOCK PROTEIN C"/>
    <property type="match status" value="1"/>
</dbReference>
<gene>
    <name evidence="9" type="ORF">QP433_07195</name>
</gene>
<evidence type="ECO:0000256" key="6">
    <source>
        <dbReference type="SAM" id="MobiDB-lite"/>
    </source>
</evidence>
<evidence type="ECO:0000256" key="7">
    <source>
        <dbReference type="SAM" id="Phobius"/>
    </source>
</evidence>
<comment type="subcellular location">
    <subcellularLocation>
        <location evidence="1">Cell membrane</location>
        <topology evidence="1">Single-pass membrane protein</topology>
    </subcellularLocation>
</comment>
<comment type="caution">
    <text evidence="9">The sequence shown here is derived from an EMBL/GenBank/DDBJ whole genome shotgun (WGS) entry which is preliminary data.</text>
</comment>
<name>A0AAJ1Q4Z5_9LACT</name>
<keyword evidence="5 7" id="KW-0472">Membrane</keyword>
<keyword evidence="3 7" id="KW-0812">Transmembrane</keyword>
<feature type="compositionally biased region" description="Acidic residues" evidence="6">
    <location>
        <begin position="84"/>
        <end position="95"/>
    </location>
</feature>
<evidence type="ECO:0000256" key="4">
    <source>
        <dbReference type="ARBA" id="ARBA00022989"/>
    </source>
</evidence>
<dbReference type="AlphaFoldDB" id="A0AAJ1Q4Z5"/>
<dbReference type="InterPro" id="IPR007168">
    <property type="entry name" value="Phageshock_PspC_N"/>
</dbReference>
<dbReference type="InterPro" id="IPR052027">
    <property type="entry name" value="PspC"/>
</dbReference>
<feature type="transmembrane region" description="Helical" evidence="7">
    <location>
        <begin position="32"/>
        <end position="59"/>
    </location>
</feature>
<evidence type="ECO:0000313" key="10">
    <source>
        <dbReference type="Proteomes" id="UP001229251"/>
    </source>
</evidence>
<dbReference type="Proteomes" id="UP001229251">
    <property type="component" value="Unassembled WGS sequence"/>
</dbReference>
<dbReference type="PANTHER" id="PTHR33885:SF3">
    <property type="entry name" value="PHAGE SHOCK PROTEIN C"/>
    <property type="match status" value="1"/>
</dbReference>
<evidence type="ECO:0000256" key="5">
    <source>
        <dbReference type="ARBA" id="ARBA00023136"/>
    </source>
</evidence>
<protein>
    <submittedName>
        <fullName evidence="9">PspC domain-containing protein</fullName>
    </submittedName>
</protein>
<sequence length="95" mass="11036">MAHKKTLTLSSTNKRFLGVCGGLGEYFNIDPIIFRILFIFAFFTGGSGLLLYLILAFIIPTDYQKVGRYQTRHRFDESNREDVTPEDEEDMWSDF</sequence>
<evidence type="ECO:0000256" key="3">
    <source>
        <dbReference type="ARBA" id="ARBA00022692"/>
    </source>
</evidence>
<keyword evidence="2" id="KW-1003">Cell membrane</keyword>
<feature type="domain" description="Phage shock protein PspC N-terminal" evidence="8">
    <location>
        <begin position="5"/>
        <end position="61"/>
    </location>
</feature>
<evidence type="ECO:0000256" key="1">
    <source>
        <dbReference type="ARBA" id="ARBA00004162"/>
    </source>
</evidence>
<keyword evidence="4 7" id="KW-1133">Transmembrane helix</keyword>
<evidence type="ECO:0000313" key="9">
    <source>
        <dbReference type="EMBL" id="MDK7187762.1"/>
    </source>
</evidence>